<dbReference type="PANTHER" id="PTHR43706">
    <property type="entry name" value="NADH DEHYDROGENASE"/>
    <property type="match status" value="1"/>
</dbReference>
<keyword evidence="3" id="KW-0274">FAD</keyword>
<comment type="caution">
    <text evidence="7">The sequence shown here is derived from an EMBL/GenBank/DDBJ whole genome shotgun (WGS) entry which is preliminary data.</text>
</comment>
<keyword evidence="8" id="KW-1185">Reference proteome</keyword>
<dbReference type="PRINTS" id="PR00368">
    <property type="entry name" value="FADPNR"/>
</dbReference>
<keyword evidence="2" id="KW-0285">Flavoprotein</keyword>
<organism evidence="7 8">
    <name type="scientific">Stachybotrys elegans</name>
    <dbReference type="NCBI Taxonomy" id="80388"/>
    <lineage>
        <taxon>Eukaryota</taxon>
        <taxon>Fungi</taxon>
        <taxon>Dikarya</taxon>
        <taxon>Ascomycota</taxon>
        <taxon>Pezizomycotina</taxon>
        <taxon>Sordariomycetes</taxon>
        <taxon>Hypocreomycetidae</taxon>
        <taxon>Hypocreales</taxon>
        <taxon>Stachybotryaceae</taxon>
        <taxon>Stachybotrys</taxon>
    </lineage>
</organism>
<dbReference type="Pfam" id="PF07992">
    <property type="entry name" value="Pyr_redox_2"/>
    <property type="match status" value="1"/>
</dbReference>
<accession>A0A8K0SJ48</accession>
<evidence type="ECO:0000256" key="5">
    <source>
        <dbReference type="ARBA" id="ARBA00023027"/>
    </source>
</evidence>
<comment type="similarity">
    <text evidence="1">Belongs to the NADH dehydrogenase family.</text>
</comment>
<dbReference type="Gene3D" id="3.50.50.100">
    <property type="match status" value="1"/>
</dbReference>
<name>A0A8K0SJ48_9HYPO</name>
<dbReference type="InterPro" id="IPR036188">
    <property type="entry name" value="FAD/NAD-bd_sf"/>
</dbReference>
<dbReference type="EMBL" id="JAGPNK010000011">
    <property type="protein sequence ID" value="KAH7311595.1"/>
    <property type="molecule type" value="Genomic_DNA"/>
</dbReference>
<feature type="domain" description="FAD/NAD(P)-binding" evidence="6">
    <location>
        <begin position="3"/>
        <end position="313"/>
    </location>
</feature>
<dbReference type="AlphaFoldDB" id="A0A8K0SJ48"/>
<keyword evidence="4" id="KW-0560">Oxidoreductase</keyword>
<dbReference type="InterPro" id="IPR045024">
    <property type="entry name" value="NDH-2"/>
</dbReference>
<reference evidence="7" key="1">
    <citation type="journal article" date="2021" name="Nat. Commun.">
        <title>Genetic determinants of endophytism in the Arabidopsis root mycobiome.</title>
        <authorList>
            <person name="Mesny F."/>
            <person name="Miyauchi S."/>
            <person name="Thiergart T."/>
            <person name="Pickel B."/>
            <person name="Atanasova L."/>
            <person name="Karlsson M."/>
            <person name="Huettel B."/>
            <person name="Barry K.W."/>
            <person name="Haridas S."/>
            <person name="Chen C."/>
            <person name="Bauer D."/>
            <person name="Andreopoulos W."/>
            <person name="Pangilinan J."/>
            <person name="LaButti K."/>
            <person name="Riley R."/>
            <person name="Lipzen A."/>
            <person name="Clum A."/>
            <person name="Drula E."/>
            <person name="Henrissat B."/>
            <person name="Kohler A."/>
            <person name="Grigoriev I.V."/>
            <person name="Martin F.M."/>
            <person name="Hacquard S."/>
        </authorList>
    </citation>
    <scope>NUCLEOTIDE SEQUENCE</scope>
    <source>
        <strain evidence="7">MPI-CAGE-CH-0235</strain>
    </source>
</reference>
<evidence type="ECO:0000313" key="7">
    <source>
        <dbReference type="EMBL" id="KAH7311595.1"/>
    </source>
</evidence>
<sequence>MARILIIGTGFAGMWSALSARRLINLRGKDQLIEVVVVAPRPSLVLRPRLYEPNAAGMTVPLQSLFQATGVRFVQGTVEAVHTSKHTVDLVSPSGNKSTMGYDRLILAAGSRIVQPAAIAGLAEHAFDVDGIDAAEKLESHLKQLATLPPSPARDTVVVCGAGFTGIEAATELPGRLRSIFGGEATPKVVLVGNRGEVGPELGPGPRPAIIEALTSTGVDVRLGAGVSAVDAQSVTLSNGERIETLTPIWTAGVKATPLTQQIEGEKDAFGRLIVDADLRVPSCKDVFATGDAAAALADNDGHLAMMSCQHAIPLGKSSGNNAAADLLQEPTTPYTQPGYLTCLDLGGHGAVVTKGWDREIMFTGSKAKYIKSQINQKLIYPPTTAEQAFAESKPGAFDPVPYAEQMAVSA</sequence>
<proteinExistence type="inferred from homology"/>
<protein>
    <recommendedName>
        <fullName evidence="6">FAD/NAD(P)-binding domain-containing protein</fullName>
    </recommendedName>
</protein>
<dbReference type="SUPFAM" id="SSF51905">
    <property type="entry name" value="FAD/NAD(P)-binding domain"/>
    <property type="match status" value="1"/>
</dbReference>
<keyword evidence="5" id="KW-0520">NAD</keyword>
<dbReference type="InterPro" id="IPR023753">
    <property type="entry name" value="FAD/NAD-binding_dom"/>
</dbReference>
<dbReference type="GO" id="GO:0003954">
    <property type="term" value="F:NADH dehydrogenase activity"/>
    <property type="evidence" value="ECO:0007669"/>
    <property type="project" value="InterPro"/>
</dbReference>
<dbReference type="OrthoDB" id="5376590at2759"/>
<evidence type="ECO:0000256" key="4">
    <source>
        <dbReference type="ARBA" id="ARBA00023002"/>
    </source>
</evidence>
<evidence type="ECO:0000256" key="2">
    <source>
        <dbReference type="ARBA" id="ARBA00022630"/>
    </source>
</evidence>
<gene>
    <name evidence="7" type="ORF">B0I35DRAFT_438414</name>
</gene>
<evidence type="ECO:0000256" key="3">
    <source>
        <dbReference type="ARBA" id="ARBA00022827"/>
    </source>
</evidence>
<dbReference type="PANTHER" id="PTHR43706:SF45">
    <property type="entry name" value="NADH DEHYDROGENASE-LIKE PROTEIN RV1812C"/>
    <property type="match status" value="1"/>
</dbReference>
<dbReference type="Proteomes" id="UP000813444">
    <property type="component" value="Unassembled WGS sequence"/>
</dbReference>
<evidence type="ECO:0000256" key="1">
    <source>
        <dbReference type="ARBA" id="ARBA00005272"/>
    </source>
</evidence>
<evidence type="ECO:0000259" key="6">
    <source>
        <dbReference type="Pfam" id="PF07992"/>
    </source>
</evidence>
<evidence type="ECO:0000313" key="8">
    <source>
        <dbReference type="Proteomes" id="UP000813444"/>
    </source>
</evidence>